<name>A0A418Q1P3_9SPHN</name>
<dbReference type="RefSeq" id="WP_119530954.1">
    <property type="nucleotide sequence ID" value="NZ_QXTF01000001.1"/>
</dbReference>
<sequence length="146" mass="15874">MGIGTALMLAFSAMQLGSAPTLDDVGVQNTISLYLKGQATGNADFYRQAFHPDARLSGVRDGRPEQRTLSEYLALQSGRPAADEGQRKRTVSNVVVTGDAAVATIVLDYPRALTTDHMSLIRSNGRWLIVHKLYNVASKRQPKTSN</sequence>
<dbReference type="AlphaFoldDB" id="A0A418Q1P3"/>
<dbReference type="OrthoDB" id="7451095at2"/>
<dbReference type="Gene3D" id="3.10.450.50">
    <property type="match status" value="1"/>
</dbReference>
<comment type="caution">
    <text evidence="1">The sequence shown here is derived from an EMBL/GenBank/DDBJ whole genome shotgun (WGS) entry which is preliminary data.</text>
</comment>
<evidence type="ECO:0000313" key="2">
    <source>
        <dbReference type="Proteomes" id="UP000285023"/>
    </source>
</evidence>
<proteinExistence type="predicted"/>
<gene>
    <name evidence="1" type="ORF">D3M59_01560</name>
</gene>
<protein>
    <submittedName>
        <fullName evidence="1">Nuclear transport factor 2 family protein</fullName>
    </submittedName>
</protein>
<dbReference type="InterPro" id="IPR032710">
    <property type="entry name" value="NTF2-like_dom_sf"/>
</dbReference>
<dbReference type="SUPFAM" id="SSF54427">
    <property type="entry name" value="NTF2-like"/>
    <property type="match status" value="1"/>
</dbReference>
<accession>A0A418Q1P3</accession>
<dbReference type="Pfam" id="PF12893">
    <property type="entry name" value="Lumazine_bd_2"/>
    <property type="match status" value="1"/>
</dbReference>
<keyword evidence="2" id="KW-1185">Reference proteome</keyword>
<evidence type="ECO:0000313" key="1">
    <source>
        <dbReference type="EMBL" id="RIX31720.1"/>
    </source>
</evidence>
<dbReference type="InterPro" id="IPR039437">
    <property type="entry name" value="FrzH/put_lumazine-bd"/>
</dbReference>
<dbReference type="EMBL" id="QXTF01000001">
    <property type="protein sequence ID" value="RIX31720.1"/>
    <property type="molecule type" value="Genomic_DNA"/>
</dbReference>
<reference evidence="1 2" key="1">
    <citation type="submission" date="2018-09" db="EMBL/GenBank/DDBJ databases">
        <title>Sphingomonas sp. DAC4.</title>
        <authorList>
            <person name="Seo T."/>
        </authorList>
    </citation>
    <scope>NUCLEOTIDE SEQUENCE [LARGE SCALE GENOMIC DNA]</scope>
    <source>
        <strain evidence="1 2">DAC4</strain>
    </source>
</reference>
<organism evidence="1 2">
    <name type="scientific">Sphingomonas edaphi</name>
    <dbReference type="NCBI Taxonomy" id="2315689"/>
    <lineage>
        <taxon>Bacteria</taxon>
        <taxon>Pseudomonadati</taxon>
        <taxon>Pseudomonadota</taxon>
        <taxon>Alphaproteobacteria</taxon>
        <taxon>Sphingomonadales</taxon>
        <taxon>Sphingomonadaceae</taxon>
        <taxon>Sphingomonas</taxon>
    </lineage>
</organism>
<dbReference type="Proteomes" id="UP000285023">
    <property type="component" value="Unassembled WGS sequence"/>
</dbReference>